<dbReference type="Pfam" id="PF01562">
    <property type="entry name" value="Pep_M12B_propep"/>
    <property type="match status" value="1"/>
</dbReference>
<evidence type="ECO:0000256" key="2">
    <source>
        <dbReference type="PROSITE-ProRule" id="PRU00276"/>
    </source>
</evidence>
<dbReference type="SUPFAM" id="SSF55486">
    <property type="entry name" value="Metalloproteases ('zincins'), catalytic domain"/>
    <property type="match status" value="1"/>
</dbReference>
<evidence type="ECO:0000313" key="6">
    <source>
        <dbReference type="Proteomes" id="UP001159641"/>
    </source>
</evidence>
<dbReference type="GO" id="GO:0007155">
    <property type="term" value="P:cell adhesion"/>
    <property type="evidence" value="ECO:0007669"/>
    <property type="project" value="TreeGrafter"/>
</dbReference>
<evidence type="ECO:0000256" key="1">
    <source>
        <dbReference type="ARBA" id="ARBA00023157"/>
    </source>
</evidence>
<comment type="caution">
    <text evidence="5">The sequence shown here is derived from an EMBL/GenBank/DDBJ whole genome shotgun (WGS) entry which is preliminary data.</text>
</comment>
<dbReference type="Proteomes" id="UP001159641">
    <property type="component" value="Unassembled WGS sequence"/>
</dbReference>
<organism evidence="5 6">
    <name type="scientific">Eschrichtius robustus</name>
    <name type="common">California gray whale</name>
    <name type="synonym">Eschrichtius gibbosus</name>
    <dbReference type="NCBI Taxonomy" id="9764"/>
    <lineage>
        <taxon>Eukaryota</taxon>
        <taxon>Metazoa</taxon>
        <taxon>Chordata</taxon>
        <taxon>Craniata</taxon>
        <taxon>Vertebrata</taxon>
        <taxon>Euteleostomi</taxon>
        <taxon>Mammalia</taxon>
        <taxon>Eutheria</taxon>
        <taxon>Laurasiatheria</taxon>
        <taxon>Artiodactyla</taxon>
        <taxon>Whippomorpha</taxon>
        <taxon>Cetacea</taxon>
        <taxon>Mysticeti</taxon>
        <taxon>Eschrichtiidae</taxon>
        <taxon>Eschrichtius</taxon>
    </lineage>
</organism>
<dbReference type="InterPro" id="IPR002870">
    <property type="entry name" value="Peptidase_M12B_N"/>
</dbReference>
<dbReference type="GO" id="GO:0008584">
    <property type="term" value="P:male gonad development"/>
    <property type="evidence" value="ECO:0007669"/>
    <property type="project" value="TreeGrafter"/>
</dbReference>
<sequence>MFVLLALLAELGGLHALQGNEDHYNLVPVASELVALELQRSSPASFSQVTYIITIDKKPYTLHLRKHSFISQNFLVYTYNKIGSLHSESSYFKVRPRGFLQFENISYGIEPLESSARFEHIIYQVKNDNPDIPMLAENYSNIWQKDQPYKIHLNSQMFSQFKLTVILSSLELWSDKNQISTNGDADDLLQRFLTWKQDYLILRPHDVTFLLM</sequence>
<proteinExistence type="predicted"/>
<dbReference type="GO" id="GO:0005886">
    <property type="term" value="C:plasma membrane"/>
    <property type="evidence" value="ECO:0007669"/>
    <property type="project" value="TreeGrafter"/>
</dbReference>
<keyword evidence="3" id="KW-0732">Signal</keyword>
<feature type="signal peptide" evidence="3">
    <location>
        <begin position="1"/>
        <end position="16"/>
    </location>
</feature>
<evidence type="ECO:0000256" key="3">
    <source>
        <dbReference type="SAM" id="SignalP"/>
    </source>
</evidence>
<gene>
    <name evidence="5" type="ORF">J1605_006219</name>
</gene>
<feature type="chain" id="PRO_5044276606" description="Peptidase M12B domain-containing protein" evidence="3">
    <location>
        <begin position="17"/>
        <end position="212"/>
    </location>
</feature>
<dbReference type="PANTHER" id="PTHR11905">
    <property type="entry name" value="ADAM A DISINTEGRIN AND METALLOPROTEASE DOMAIN"/>
    <property type="match status" value="1"/>
</dbReference>
<dbReference type="GO" id="GO:0006508">
    <property type="term" value="P:proteolysis"/>
    <property type="evidence" value="ECO:0007669"/>
    <property type="project" value="InterPro"/>
</dbReference>
<accession>A0AB34H2B7</accession>
<dbReference type="PROSITE" id="PS50215">
    <property type="entry name" value="ADAM_MEPRO"/>
    <property type="match status" value="1"/>
</dbReference>
<dbReference type="InterPro" id="IPR024079">
    <property type="entry name" value="MetalloPept_cat_dom_sf"/>
</dbReference>
<dbReference type="GO" id="GO:0004222">
    <property type="term" value="F:metalloendopeptidase activity"/>
    <property type="evidence" value="ECO:0007669"/>
    <property type="project" value="InterPro"/>
</dbReference>
<protein>
    <recommendedName>
        <fullName evidence="4">Peptidase M12B domain-containing protein</fullName>
    </recommendedName>
</protein>
<evidence type="ECO:0000259" key="4">
    <source>
        <dbReference type="PROSITE" id="PS50215"/>
    </source>
</evidence>
<dbReference type="GO" id="GO:0007339">
    <property type="term" value="P:binding of sperm to zona pellucida"/>
    <property type="evidence" value="ECO:0007669"/>
    <property type="project" value="TreeGrafter"/>
</dbReference>
<keyword evidence="6" id="KW-1185">Reference proteome</keyword>
<dbReference type="PANTHER" id="PTHR11905:SF158">
    <property type="entry name" value="DISINTEGRIN AND METALLOPROTEINASE DOMAIN-CONTAINING PROTEIN 18"/>
    <property type="match status" value="1"/>
</dbReference>
<dbReference type="EMBL" id="JAIQCJ010001987">
    <property type="protein sequence ID" value="KAJ8786438.1"/>
    <property type="molecule type" value="Genomic_DNA"/>
</dbReference>
<evidence type="ECO:0000313" key="5">
    <source>
        <dbReference type="EMBL" id="KAJ8786438.1"/>
    </source>
</evidence>
<feature type="domain" description="Peptidase M12B" evidence="4">
    <location>
        <begin position="119"/>
        <end position="212"/>
    </location>
</feature>
<dbReference type="Pfam" id="PF01421">
    <property type="entry name" value="Reprolysin"/>
    <property type="match status" value="1"/>
</dbReference>
<dbReference type="InterPro" id="IPR001590">
    <property type="entry name" value="Peptidase_M12B"/>
</dbReference>
<reference evidence="5 6" key="1">
    <citation type="submission" date="2022-11" db="EMBL/GenBank/DDBJ databases">
        <title>Whole genome sequence of Eschrichtius robustus ER-17-0199.</title>
        <authorList>
            <person name="Bruniche-Olsen A."/>
            <person name="Black A.N."/>
            <person name="Fields C.J."/>
            <person name="Walden K."/>
            <person name="Dewoody J.A."/>
        </authorList>
    </citation>
    <scope>NUCLEOTIDE SEQUENCE [LARGE SCALE GENOMIC DNA]</scope>
    <source>
        <strain evidence="5">ER-17-0199</strain>
        <tissue evidence="5">Blubber</tissue>
    </source>
</reference>
<dbReference type="Gene3D" id="3.40.390.10">
    <property type="entry name" value="Collagenase (Catalytic Domain)"/>
    <property type="match status" value="1"/>
</dbReference>
<name>A0AB34H2B7_ESCRO</name>
<dbReference type="AlphaFoldDB" id="A0AB34H2B7"/>
<keyword evidence="1" id="KW-1015">Disulfide bond</keyword>
<comment type="caution">
    <text evidence="2">Lacks conserved residue(s) required for the propagation of feature annotation.</text>
</comment>